<feature type="coiled-coil region" evidence="3">
    <location>
        <begin position="115"/>
        <end position="142"/>
    </location>
</feature>
<evidence type="ECO:0000256" key="4">
    <source>
        <dbReference type="SAM" id="Phobius"/>
    </source>
</evidence>
<gene>
    <name evidence="5" type="ordered locus">Solca_4191</name>
</gene>
<dbReference type="AlphaFoldDB" id="H8KL98"/>
<dbReference type="PANTHER" id="PTHR35089:SF1">
    <property type="entry name" value="CHAPERONE PROTEIN SKP"/>
    <property type="match status" value="1"/>
</dbReference>
<feature type="transmembrane region" description="Helical" evidence="4">
    <location>
        <begin position="32"/>
        <end position="51"/>
    </location>
</feature>
<name>H8KL98_SOLCM</name>
<dbReference type="InterPro" id="IPR024930">
    <property type="entry name" value="Skp_dom_sf"/>
</dbReference>
<feature type="transmembrane region" description="Helical" evidence="4">
    <location>
        <begin position="7"/>
        <end position="26"/>
    </location>
</feature>
<dbReference type="Gene3D" id="3.30.910.20">
    <property type="entry name" value="Skp domain"/>
    <property type="match status" value="1"/>
</dbReference>
<dbReference type="GO" id="GO:0005829">
    <property type="term" value="C:cytosol"/>
    <property type="evidence" value="ECO:0007669"/>
    <property type="project" value="TreeGrafter"/>
</dbReference>
<keyword evidence="3" id="KW-0175">Coiled coil</keyword>
<dbReference type="PANTHER" id="PTHR35089">
    <property type="entry name" value="CHAPERONE PROTEIN SKP"/>
    <property type="match status" value="1"/>
</dbReference>
<dbReference type="SUPFAM" id="SSF111384">
    <property type="entry name" value="OmpH-like"/>
    <property type="match status" value="1"/>
</dbReference>
<organism evidence="5 6">
    <name type="scientific">Solitalea canadensis (strain ATCC 29591 / DSM 3403 / JCM 21819 / LMG 8368 / NBRC 15130 / NCIMB 12057 / USAM 9D)</name>
    <name type="common">Flexibacter canadensis</name>
    <dbReference type="NCBI Taxonomy" id="929556"/>
    <lineage>
        <taxon>Bacteria</taxon>
        <taxon>Pseudomonadati</taxon>
        <taxon>Bacteroidota</taxon>
        <taxon>Sphingobacteriia</taxon>
        <taxon>Sphingobacteriales</taxon>
        <taxon>Sphingobacteriaceae</taxon>
        <taxon>Solitalea</taxon>
    </lineage>
</organism>
<proteinExistence type="inferred from homology"/>
<dbReference type="EMBL" id="CP003349">
    <property type="protein sequence ID" value="AFD09181.1"/>
    <property type="molecule type" value="Genomic_DNA"/>
</dbReference>
<dbReference type="HOGENOM" id="CLU_053320_2_0_10"/>
<keyword evidence="4" id="KW-0472">Membrane</keyword>
<evidence type="ECO:0000256" key="3">
    <source>
        <dbReference type="SAM" id="Coils"/>
    </source>
</evidence>
<dbReference type="Pfam" id="PF03938">
    <property type="entry name" value="OmpH"/>
    <property type="match status" value="1"/>
</dbReference>
<dbReference type="STRING" id="929556.Solca_4191"/>
<keyword evidence="4" id="KW-0812">Transmembrane</keyword>
<keyword evidence="6" id="KW-1185">Reference proteome</keyword>
<dbReference type="eggNOG" id="COG2825">
    <property type="taxonomic scope" value="Bacteria"/>
</dbReference>
<evidence type="ECO:0000313" key="5">
    <source>
        <dbReference type="EMBL" id="AFD09181.1"/>
    </source>
</evidence>
<evidence type="ECO:0000313" key="6">
    <source>
        <dbReference type="Proteomes" id="UP000007590"/>
    </source>
</evidence>
<evidence type="ECO:0000256" key="1">
    <source>
        <dbReference type="ARBA" id="ARBA00009091"/>
    </source>
</evidence>
<dbReference type="SMART" id="SM00935">
    <property type="entry name" value="OmpH"/>
    <property type="match status" value="1"/>
</dbReference>
<keyword evidence="2" id="KW-0732">Signal</keyword>
<dbReference type="Proteomes" id="UP000007590">
    <property type="component" value="Chromosome"/>
</dbReference>
<dbReference type="GO" id="GO:0050821">
    <property type="term" value="P:protein stabilization"/>
    <property type="evidence" value="ECO:0007669"/>
    <property type="project" value="TreeGrafter"/>
</dbReference>
<protein>
    <submittedName>
        <fullName evidence="5">Outer membrane protein</fullName>
    </submittedName>
</protein>
<comment type="similarity">
    <text evidence="1">Belongs to the Skp family.</text>
</comment>
<evidence type="ECO:0000256" key="2">
    <source>
        <dbReference type="ARBA" id="ARBA00022729"/>
    </source>
</evidence>
<dbReference type="KEGG" id="scn:Solca_4191"/>
<sequence length="206" mass="24000">MIFRDSRYYYHVIALHGIYLIDLYYMKKNLQAIFNGISVCLFLILFYFFFFHNEKIAYVDSAKLLNGYKAMTDARGEYEKKATTWKANVDTLMVDVQNQIKKYERAAGSMSASEKQMAQELIRTKQKQLNDYQQALQQTAGEENTRLTQKVISQVNSFLERYGKKHNYKIILVANQTGNIAYASEGMDITEKVVEELNNEYSKPTK</sequence>
<accession>H8KL98</accession>
<reference evidence="5" key="1">
    <citation type="submission" date="2012-02" db="EMBL/GenBank/DDBJ databases">
        <title>The complete genome of Solitalea canadensis DSM 3403.</title>
        <authorList>
            <consortium name="US DOE Joint Genome Institute (JGI-PGF)"/>
            <person name="Lucas S."/>
            <person name="Copeland A."/>
            <person name="Lapidus A."/>
            <person name="Glavina del Rio T."/>
            <person name="Dalin E."/>
            <person name="Tice H."/>
            <person name="Bruce D."/>
            <person name="Goodwin L."/>
            <person name="Pitluck S."/>
            <person name="Peters L."/>
            <person name="Ovchinnikova G."/>
            <person name="Lu M."/>
            <person name="Kyrpides N."/>
            <person name="Mavromatis K."/>
            <person name="Ivanova N."/>
            <person name="Brettin T."/>
            <person name="Detter J.C."/>
            <person name="Han C."/>
            <person name="Larimer F."/>
            <person name="Land M."/>
            <person name="Hauser L."/>
            <person name="Markowitz V."/>
            <person name="Cheng J.-F."/>
            <person name="Hugenholtz P."/>
            <person name="Woyke T."/>
            <person name="Wu D."/>
            <person name="Spring S."/>
            <person name="Schroeder M."/>
            <person name="Kopitz M."/>
            <person name="Brambilla E."/>
            <person name="Klenk H.-P."/>
            <person name="Eisen J.A."/>
        </authorList>
    </citation>
    <scope>NUCLEOTIDE SEQUENCE</scope>
    <source>
        <strain evidence="5">DSM 3403</strain>
    </source>
</reference>
<keyword evidence="4" id="KW-1133">Transmembrane helix</keyword>
<dbReference type="GO" id="GO:0051082">
    <property type="term" value="F:unfolded protein binding"/>
    <property type="evidence" value="ECO:0007669"/>
    <property type="project" value="InterPro"/>
</dbReference>
<dbReference type="InterPro" id="IPR005632">
    <property type="entry name" value="Chaperone_Skp"/>
</dbReference>